<evidence type="ECO:0000256" key="1">
    <source>
        <dbReference type="SAM" id="MobiDB-lite"/>
    </source>
</evidence>
<feature type="domain" description="Csf1 N-terminal" evidence="2">
    <location>
        <begin position="692"/>
        <end position="912"/>
    </location>
</feature>
<protein>
    <submittedName>
        <fullName evidence="4">Uncharacterized protein</fullName>
    </submittedName>
</protein>
<feature type="domain" description="Csf1 C-terminal region" evidence="3">
    <location>
        <begin position="1865"/>
        <end position="2770"/>
    </location>
</feature>
<evidence type="ECO:0000313" key="4">
    <source>
        <dbReference type="EMBL" id="KAF6013083.1"/>
    </source>
</evidence>
<dbReference type="PANTHER" id="PTHR32085">
    <property type="entry name" value="PROTEIN CSF1"/>
    <property type="match status" value="1"/>
</dbReference>
<evidence type="ECO:0000259" key="3">
    <source>
        <dbReference type="Pfam" id="PF25038"/>
    </source>
</evidence>
<gene>
    <name evidence="4" type="ORF">HII12_001798</name>
</gene>
<dbReference type="PANTHER" id="PTHR32085:SF3">
    <property type="entry name" value="PROTEIN CSF1"/>
    <property type="match status" value="1"/>
</dbReference>
<feature type="region of interest" description="Disordered" evidence="1">
    <location>
        <begin position="25"/>
        <end position="53"/>
    </location>
</feature>
<dbReference type="Pfam" id="PF21678">
    <property type="entry name" value="Csf1_N"/>
    <property type="match status" value="3"/>
</dbReference>
<dbReference type="Proteomes" id="UP000568158">
    <property type="component" value="Unassembled WGS sequence"/>
</dbReference>
<name>A0A8H6BJL8_DEKBR</name>
<feature type="domain" description="Csf1 N-terminal" evidence="2">
    <location>
        <begin position="2"/>
        <end position="680"/>
    </location>
</feature>
<dbReference type="GO" id="GO:0006113">
    <property type="term" value="P:fermentation"/>
    <property type="evidence" value="ECO:0007669"/>
    <property type="project" value="InterPro"/>
</dbReference>
<feature type="compositionally biased region" description="Basic and acidic residues" evidence="1">
    <location>
        <begin position="25"/>
        <end position="34"/>
    </location>
</feature>
<organism evidence="4 5">
    <name type="scientific">Dekkera bruxellensis</name>
    <name type="common">Brettanomyces custersii</name>
    <dbReference type="NCBI Taxonomy" id="5007"/>
    <lineage>
        <taxon>Eukaryota</taxon>
        <taxon>Fungi</taxon>
        <taxon>Dikarya</taxon>
        <taxon>Ascomycota</taxon>
        <taxon>Saccharomycotina</taxon>
        <taxon>Pichiomycetes</taxon>
        <taxon>Pichiales</taxon>
        <taxon>Pichiaceae</taxon>
        <taxon>Brettanomyces</taxon>
    </lineage>
</organism>
<accession>A0A8H6BJL8</accession>
<dbReference type="GO" id="GO:0016020">
    <property type="term" value="C:membrane"/>
    <property type="evidence" value="ECO:0007669"/>
    <property type="project" value="InterPro"/>
</dbReference>
<comment type="caution">
    <text evidence="4">The sequence shown here is derived from an EMBL/GenBank/DDBJ whole genome shotgun (WGS) entry which is preliminary data.</text>
</comment>
<proteinExistence type="predicted"/>
<reference evidence="4 5" key="1">
    <citation type="journal article" date="2020" name="Appl. Microbiol. Biotechnol.">
        <title>Targeted gene deletion in Brettanomyces bruxellensis with an expression-free CRISPR-Cas9 system.</title>
        <authorList>
            <person name="Varela C."/>
            <person name="Bartel C."/>
            <person name="Onetto C."/>
            <person name="Borneman A."/>
        </authorList>
    </citation>
    <scope>NUCLEOTIDE SEQUENCE [LARGE SCALE GENOMIC DNA]</scope>
    <source>
        <strain evidence="4 5">AWRI1613</strain>
    </source>
</reference>
<feature type="compositionally biased region" description="Low complexity" evidence="1">
    <location>
        <begin position="44"/>
        <end position="53"/>
    </location>
</feature>
<dbReference type="InterPro" id="IPR029636">
    <property type="entry name" value="Csf1"/>
</dbReference>
<evidence type="ECO:0000313" key="5">
    <source>
        <dbReference type="Proteomes" id="UP000568158"/>
    </source>
</evidence>
<dbReference type="InterPro" id="IPR056779">
    <property type="entry name" value="Csf1_C"/>
</dbReference>
<dbReference type="Pfam" id="PF25038">
    <property type="entry name" value="Csf1_C"/>
    <property type="match status" value="1"/>
</dbReference>
<sequence>MGLEVFLYNRTGAYDIITEKLKEDKTNESNHEYSEYSEANQRPGNSNSLSGSLDSILTDDNISNAHSTQSYHNVESSNLDEASLYRVKTAIEQEEIVDSTFLDILPLDVEVEKGSVIIGNETTPSLLVALCSTMKGTIDASEPASNLDYYRSNFDVDCSDFKIDLRPNVTFKSIEKLDDEINRFVVRNTEHKFSLWKFFSGIADRILPILVRKVPRLVLPVKRKDDDKWYGLARYLTEKSDADLTSSTRIAGEDTSTKQNNDKLNQQYFGEYARCTNIFESTRTKIKYYYDSPGLVPPVQITSNPVTGPNIGNGCDAPQTGLDISTFGASMHYGPWADKQRGPIQKLIFPQICRDSEPFKKLCTGMRRQYTDFVINVEFEDEATLQIPHREPSKDEVYQKETAATANVRPFGWIELKFSKDTSIWISTSYIPEEEAGYDNHLKISLNDVEISTSVNHDILFKATKHFVDASIGYPLEWNDRQLLNFTFFGNTFSLLADLFTDFSSGDPIPYEVFRPFVYRINWTVDDYKLFFNINERNVIDNPLDHSNNTYFATSGEELLLKIDIPLETVYRKSTEVSYELSTNYFVLSLEPPPWNTIANFMDTPMIGKSFNFKLTGSYMYYSNIEVDAIDTIIVNCICEDTTLECYGFVIKYFLFLKENYFGDDIKFRTMAEFTSEVIKNRGNPLHLREKQPEKTRMKNDRDFFFSFCVRNGCAILPVHLYDCGSMIAGHFKKLDIDIRINDYYMDIQANVPHAFIEYVDMVGHTNIFDNIKLKKPIKHDLELDRLAIHGHRMFGLPPENFSYFCRWTFDLGPIVIDSGIQFMTALVQSLVCAGFGYTDVENSLQMPEQEIMNIMNLSFTAPSVKIKLQESDYAFNINLTPVNLTLSDQMVDKFSDRMDVDIRNITINCYHNAERIFNLKTSLKKAYMNIIPSIDLPDAPEPYLESTIDNIVREYPQKLRNKLADSYGNKDDDSFGHHAIPSINLESDQNSDELCKYEDFIIKLGRVDAAFKLQLLDALCSILSNSLNLSIYRVTDSIQVDVFMYLQRTRLPFSMKVALVCPYISLCMEDSGNFKFDIQNIFLRFSQYSESDDSESEKIINLDFRSGGMRLKGFKEQSKESLHASVSNVGVQMTSSKSSTILNPHIGDFKLLLLPEDIVWVLTEVDKLLQGFSGLRNVMKENEESKESAAMEFVYQVSMAGVKYKIVHDPPCITKPSYITRFSNKHTRLHNSWRIMTRLRHVMKNLPESWHRKANALFKAKDWEVPSGGPDDVFRIFLNWRQWESQNIQDSYILKHAFLLDKGRFSIDDIRISVKDGEKADALKENISELISGNVDSCRDVNIEIHSANAKLREIIHSAQLFVSTGADLIDYLQNVKKKKDTANTSKVTHSSETRTILTTVRMSVNEFSLESVLNETAFTVRGNKIILTALAIKGDQLEALTMHHSIDTLEGALLSGNSQIVKANCKSHNATFSIIGDVISGTRTLSITNGDISVLCLPGTERLISAIDDFMKTEYPVIESFWKLIARKKQTVRSKERYNIPLKGSFAVSIHYDKLTLKFRLLSLLEYAVTISDIQLDASAKERKLVNTFSIYRILSSLTSRRKEGDYQYLYCFLDKTTGILSVRPRNEEEYDAFCKMSVGNGRVQMSQADLLDIIEQARWDLRIAKCDVERIISKFQQLSARIRPTSTEPAISTPQNMGSQRKQSKFSKIMKKIHILFSLGCNAMGIMLRANGNQFGIDSSNVLLLVNAMDCGVPGVKPCGTLKMPSSRISISSDKSGNQRYLVFHSHLSIDVINPPLSIGKLQRLVVSSDFFRIALTPVISKRMIDTFKKVLSLFQTKQIIPVQPIAEKSDKFDLPVLRTILSFFAIKIKAQNLCIGWLFESDDGYYTFDYSQPGVIIGFESSEIICAKGAGKMSASGLYVSFAHGRKPSDFYPMKSERDSKNRVFFPMFNLVYGIADEGDNKCLQIKVDGDVVDFSLQTTVFLVAKPLGRSISQLQREFKEVRRRLSFSSNGETKIDRNESIQKVTKGLFGISNLNCVLKFNGAKFSIVDPNLKIGNEIPKFSVQAPGLSTMLEWKRKLTPTDRHQVFVSVDISHTDNQLTYTCVPILASIVDSCRDFMRTDARQINLRPNNDNISGSLSQWHKILKSIQFEFTLKIEPQRLILTCNPRANVAAEISTNEIHSVISSDKTYSGLIFIENLSAEIRHAYSKEASTKLFFRGITLNMSLDVEEGKRNFFPVLCVNKISALVNMQQRQDLDVFRDLWIPGTYYRADSGRQKHDASTESRKKFAEMLREVSSTSAFPWMLVFVAKKIELELRFGTSLGTFKGHIEDTWAVSKKEMNWDQNARAELGKIYLESKGRLGGKLTINQLRAASVISWKKDGIALDVPLVMTSIGISTIEAGVSLDYHPFLVVEIGDLKLGVLNRHTNNASDTLAASASAGNLKIFTTALAASSLVDIYTIGLRIRQEIHISYHQVLNDDDDMTDLGSRVRLSKKRKTISEAFLGVIQQLRTELDLNVGTTVIQVCPSSLTDTQALVVHLGYTEVKFSQDSIEGLKNLLVLRLKNSVISLSTYKHKMKEDIFDQDLHHYIDLAGKTSGGNIISLPSLEITEHTMESFENNLVQYTYNLAFGNKIDVRWNLGSVYFIRQMWYTHANALKTRLQALRILEYDEMGDNVEDNYKESLLETVNIEDRLKDVERDKKYEYLATEEPHIETPQLRDLGNATPPLEWFGLHRDKFPKLTHQMIIVNLQKMIVKAENQYSKILH</sequence>
<dbReference type="InterPro" id="IPR048636">
    <property type="entry name" value="Csf1_N"/>
</dbReference>
<dbReference type="EMBL" id="JABCYN010000022">
    <property type="protein sequence ID" value="KAF6013083.1"/>
    <property type="molecule type" value="Genomic_DNA"/>
</dbReference>
<evidence type="ECO:0000259" key="2">
    <source>
        <dbReference type="Pfam" id="PF21678"/>
    </source>
</evidence>
<feature type="domain" description="Csf1 N-terminal" evidence="2">
    <location>
        <begin position="1170"/>
        <end position="1305"/>
    </location>
</feature>